<gene>
    <name evidence="2" type="ORF">N0B48_22295</name>
</gene>
<comment type="caution">
    <text evidence="2">The sequence shown here is derived from an EMBL/GenBank/DDBJ whole genome shotgun (WGS) entry which is preliminary data.</text>
</comment>
<keyword evidence="1" id="KW-0732">Signal</keyword>
<reference evidence="2 3" key="1">
    <citation type="submission" date="2022-09" db="EMBL/GenBank/DDBJ databases">
        <title>Chryseobacterium oleae sp.nov., isolated from the inter-root soil of Pyrola calliantha H. Andr. in Tibet.</title>
        <authorList>
            <person name="Li Z."/>
        </authorList>
    </citation>
    <scope>NUCLEOTIDE SEQUENCE [LARGE SCALE GENOMIC DNA]</scope>
    <source>
        <strain evidence="3">pc1-10</strain>
    </source>
</reference>
<protein>
    <submittedName>
        <fullName evidence="2">Uncharacterized protein</fullName>
    </submittedName>
</protein>
<proteinExistence type="predicted"/>
<dbReference type="RefSeq" id="WP_259841659.1">
    <property type="nucleotide sequence ID" value="NZ_JAOAMU010000009.1"/>
</dbReference>
<accession>A0ABT2J0J3</accession>
<evidence type="ECO:0000313" key="3">
    <source>
        <dbReference type="Proteomes" id="UP001525566"/>
    </source>
</evidence>
<evidence type="ECO:0000313" key="2">
    <source>
        <dbReference type="EMBL" id="MCT2564638.1"/>
    </source>
</evidence>
<sequence length="251" mass="25941">MNKKFLLIAAATLAISQYSKAQLRTNGFASGNINGQSAFMDASGATNGFSADTNTTDGKGLVFPRTNLVNFTFATTTGDEDNFPTAYDGMIVYNTGTGNTPATGSGIGAQAIVPGFYYFSNPTAGPTSGNFSIASGRWLAMGASPKVTIGTAETATNTLINTGVGVDKQLFAKKGTFTASGTSTAVDIPAPTGMTTLYGITIYKAGTNTVYDRSLYSFTVATSAGNAITGSPSMSVVYPSGTYDYVIEYLK</sequence>
<feature type="chain" id="PRO_5046153617" evidence="1">
    <location>
        <begin position="22"/>
        <end position="251"/>
    </location>
</feature>
<evidence type="ECO:0000256" key="1">
    <source>
        <dbReference type="SAM" id="SignalP"/>
    </source>
</evidence>
<organism evidence="2 3">
    <name type="scientific">Chryseobacterium herbae</name>
    <dbReference type="NCBI Taxonomy" id="2976476"/>
    <lineage>
        <taxon>Bacteria</taxon>
        <taxon>Pseudomonadati</taxon>
        <taxon>Bacteroidota</taxon>
        <taxon>Flavobacteriia</taxon>
        <taxon>Flavobacteriales</taxon>
        <taxon>Weeksellaceae</taxon>
        <taxon>Chryseobacterium group</taxon>
        <taxon>Chryseobacterium</taxon>
    </lineage>
</organism>
<keyword evidence="3" id="KW-1185">Reference proteome</keyword>
<name>A0ABT2J0J3_9FLAO</name>
<dbReference type="Proteomes" id="UP001525566">
    <property type="component" value="Unassembled WGS sequence"/>
</dbReference>
<feature type="signal peptide" evidence="1">
    <location>
        <begin position="1"/>
        <end position="21"/>
    </location>
</feature>
<dbReference type="EMBL" id="JAOAMU010000009">
    <property type="protein sequence ID" value="MCT2564638.1"/>
    <property type="molecule type" value="Genomic_DNA"/>
</dbReference>